<dbReference type="InterPro" id="IPR000644">
    <property type="entry name" value="CBS_dom"/>
</dbReference>
<dbReference type="SUPFAM" id="SSF54631">
    <property type="entry name" value="CBS-domain pair"/>
    <property type="match status" value="1"/>
</dbReference>
<keyword evidence="1" id="KW-0677">Repeat</keyword>
<dbReference type="Gene3D" id="3.10.580.10">
    <property type="entry name" value="CBS-domain"/>
    <property type="match status" value="1"/>
</dbReference>
<dbReference type="SMART" id="SM00116">
    <property type="entry name" value="CBS"/>
    <property type="match status" value="2"/>
</dbReference>
<name>A0A1H3FJY2_9FLAO</name>
<dbReference type="SUPFAM" id="SSF51206">
    <property type="entry name" value="cAMP-binding domain-like"/>
    <property type="match status" value="1"/>
</dbReference>
<reference evidence="5 6" key="1">
    <citation type="submission" date="2016-10" db="EMBL/GenBank/DDBJ databases">
        <authorList>
            <person name="de Groot N.N."/>
        </authorList>
    </citation>
    <scope>NUCLEOTIDE SEQUENCE [LARGE SCALE GENOMIC DNA]</scope>
    <source>
        <strain evidence="5 6">DSM 24956</strain>
    </source>
</reference>
<feature type="domain" description="Cyclic nucleotide-binding" evidence="3">
    <location>
        <begin position="18"/>
        <end position="138"/>
    </location>
</feature>
<dbReference type="PROSITE" id="PS51371">
    <property type="entry name" value="CBS"/>
    <property type="match status" value="2"/>
</dbReference>
<dbReference type="InterPro" id="IPR046342">
    <property type="entry name" value="CBS_dom_sf"/>
</dbReference>
<organism evidence="5 6">
    <name type="scientific">Lutibacter oricola</name>
    <dbReference type="NCBI Taxonomy" id="762486"/>
    <lineage>
        <taxon>Bacteria</taxon>
        <taxon>Pseudomonadati</taxon>
        <taxon>Bacteroidota</taxon>
        <taxon>Flavobacteriia</taxon>
        <taxon>Flavobacteriales</taxon>
        <taxon>Flavobacteriaceae</taxon>
        <taxon>Lutibacter</taxon>
    </lineage>
</organism>
<evidence type="ECO:0000256" key="2">
    <source>
        <dbReference type="PROSITE-ProRule" id="PRU00703"/>
    </source>
</evidence>
<keyword evidence="2" id="KW-0129">CBS domain</keyword>
<dbReference type="InterPro" id="IPR018821">
    <property type="entry name" value="DUF294_put_nucleoTrafse_sb-bd"/>
</dbReference>
<dbReference type="InterPro" id="IPR000595">
    <property type="entry name" value="cNMP-bd_dom"/>
</dbReference>
<dbReference type="CDD" id="cd00038">
    <property type="entry name" value="CAP_ED"/>
    <property type="match status" value="1"/>
</dbReference>
<dbReference type="InterPro" id="IPR005105">
    <property type="entry name" value="GlnD_Uridyltrans_N"/>
</dbReference>
<dbReference type="Pfam" id="PF00027">
    <property type="entry name" value="cNMP_binding"/>
    <property type="match status" value="1"/>
</dbReference>
<dbReference type="RefSeq" id="WP_090125719.1">
    <property type="nucleotide sequence ID" value="NZ_FNNJ01000011.1"/>
</dbReference>
<accession>A0A1H3FJY2</accession>
<evidence type="ECO:0000259" key="4">
    <source>
        <dbReference type="PROSITE" id="PS51371"/>
    </source>
</evidence>
<dbReference type="OrthoDB" id="9810963at2"/>
<dbReference type="GO" id="GO:0008773">
    <property type="term" value="F:[protein-PII] uridylyltransferase activity"/>
    <property type="evidence" value="ECO:0007669"/>
    <property type="project" value="InterPro"/>
</dbReference>
<proteinExistence type="predicted"/>
<gene>
    <name evidence="5" type="ORF">SAMN05444411_11177</name>
</gene>
<dbReference type="PROSITE" id="PS50042">
    <property type="entry name" value="CNMP_BINDING_3"/>
    <property type="match status" value="1"/>
</dbReference>
<feature type="domain" description="CBS" evidence="4">
    <location>
        <begin position="173"/>
        <end position="229"/>
    </location>
</feature>
<evidence type="ECO:0000313" key="5">
    <source>
        <dbReference type="EMBL" id="SDX91135.1"/>
    </source>
</evidence>
<dbReference type="PANTHER" id="PTHR48108:SF34">
    <property type="entry name" value="CBS DOMAIN-CONTAINING PROTEIN YHCV"/>
    <property type="match status" value="1"/>
</dbReference>
<dbReference type="InterPro" id="IPR051462">
    <property type="entry name" value="CBS_domain-containing"/>
</dbReference>
<dbReference type="Pfam" id="PF00571">
    <property type="entry name" value="CBS"/>
    <property type="match status" value="2"/>
</dbReference>
<dbReference type="Gene3D" id="2.60.120.10">
    <property type="entry name" value="Jelly Rolls"/>
    <property type="match status" value="1"/>
</dbReference>
<dbReference type="Pfam" id="PF03445">
    <property type="entry name" value="DUF294"/>
    <property type="match status" value="1"/>
</dbReference>
<dbReference type="SMART" id="SM00100">
    <property type="entry name" value="cNMP"/>
    <property type="match status" value="1"/>
</dbReference>
<dbReference type="InterPro" id="IPR018490">
    <property type="entry name" value="cNMP-bd_dom_sf"/>
</dbReference>
<protein>
    <submittedName>
        <fullName evidence="5">CBS domain-containing protein</fullName>
    </submittedName>
</protein>
<evidence type="ECO:0000259" key="3">
    <source>
        <dbReference type="PROSITE" id="PS50042"/>
    </source>
</evidence>
<feature type="domain" description="CBS" evidence="4">
    <location>
        <begin position="237"/>
        <end position="300"/>
    </location>
</feature>
<sequence length="638" mass="73310">MKNTIAERVKDFLKKYPPFNVLPREPLFDTAKNVEIHYFEKDQIIFDQNDEPHKHFYIVYEGAVRLYRFGEDVKHTVDICDEGDLFGLRPLIMKENYLMGAAANEETILYGIPIEDFNHIILNYPKVSQFLIASFATNTRDPFTDKHKGKLFANISAIKKVENTFSETQSVKYTKNPVTCNSDLQVKEAAIIMTEKVIDSIIITENNLPIGIITDKDIRTKIGTGVNKITDSVSEIMSTPVETFKENLSIAEAQIERLKHKVSHLIITEDGTNKTKVVGIITDHDLNTSHGNNPMFLMKEIKNAKDAETLKYVRTKATNLTKAYLEQEIPIYFVTKVITEINNAITKKAIRLSIKEIGSKPPVKFSWLAVGSQGRQEQLLKTDQDNALVFDNVPKEKYPEVKAYFLELATKVTEKLNIVGYEYCPANIMASNTKWCLSCKEWKEQFKDWIKNPIAEKILLSIIFFDFEFIYGDKELHETLSKRVFKYIESKQIFLGFLSKATLENPAPLGFFKQFLVEEDGENKDHFDIKSRALRPLVDAARIFSLYHGIHENNTIARYERLMEVEPQNKEIFESCANAFKILLQFRTLQGIANNDSGKYVDINNLSKSDRLKLKSCFKPIKNIQDSLKLRFNVSKLT</sequence>
<evidence type="ECO:0000313" key="6">
    <source>
        <dbReference type="Proteomes" id="UP000199595"/>
    </source>
</evidence>
<evidence type="ECO:0000256" key="1">
    <source>
        <dbReference type="ARBA" id="ARBA00022737"/>
    </source>
</evidence>
<dbReference type="CDD" id="cd05401">
    <property type="entry name" value="NT_GlnE_GlnD_like"/>
    <property type="match status" value="1"/>
</dbReference>
<dbReference type="InterPro" id="IPR014710">
    <property type="entry name" value="RmlC-like_jellyroll"/>
</dbReference>
<dbReference type="Proteomes" id="UP000199595">
    <property type="component" value="Unassembled WGS sequence"/>
</dbReference>
<dbReference type="Pfam" id="PF10335">
    <property type="entry name" value="DUF294_C"/>
    <property type="match status" value="1"/>
</dbReference>
<dbReference type="PANTHER" id="PTHR48108">
    <property type="entry name" value="CBS DOMAIN-CONTAINING PROTEIN CBSX2, CHLOROPLASTIC"/>
    <property type="match status" value="1"/>
</dbReference>
<dbReference type="AlphaFoldDB" id="A0A1H3FJY2"/>
<keyword evidence="6" id="KW-1185">Reference proteome</keyword>
<dbReference type="STRING" id="762486.SAMN05444411_11177"/>
<dbReference type="EMBL" id="FNNJ01000011">
    <property type="protein sequence ID" value="SDX91135.1"/>
    <property type="molecule type" value="Genomic_DNA"/>
</dbReference>